<feature type="region of interest" description="Disordered" evidence="1">
    <location>
        <begin position="15"/>
        <end position="54"/>
    </location>
</feature>
<evidence type="ECO:0000313" key="4">
    <source>
        <dbReference type="Proteomes" id="UP000292082"/>
    </source>
</evidence>
<reference evidence="3 4" key="1">
    <citation type="submission" date="2019-01" db="EMBL/GenBank/DDBJ databases">
        <title>Draft genome sequences of three monokaryotic isolates of the white-rot basidiomycete fungus Dichomitus squalens.</title>
        <authorList>
            <consortium name="DOE Joint Genome Institute"/>
            <person name="Lopez S.C."/>
            <person name="Andreopoulos B."/>
            <person name="Pangilinan J."/>
            <person name="Lipzen A."/>
            <person name="Riley R."/>
            <person name="Ahrendt S."/>
            <person name="Ng V."/>
            <person name="Barry K."/>
            <person name="Daum C."/>
            <person name="Grigoriev I.V."/>
            <person name="Hilden K.S."/>
            <person name="Makela M.R."/>
            <person name="de Vries R.P."/>
        </authorList>
    </citation>
    <scope>NUCLEOTIDE SEQUENCE [LARGE SCALE GENOMIC DNA]</scope>
    <source>
        <strain evidence="3 4">CBS 464.89</strain>
        <strain evidence="2">OM18370.1</strain>
    </source>
</reference>
<dbReference type="Proteomes" id="UP000292957">
    <property type="component" value="Unassembled WGS sequence"/>
</dbReference>
<accession>A0A4V2K9U8</accession>
<keyword evidence="4" id="KW-1185">Reference proteome</keyword>
<dbReference type="EMBL" id="ML145084">
    <property type="protein sequence ID" value="TBU65288.1"/>
    <property type="molecule type" value="Genomic_DNA"/>
</dbReference>
<dbReference type="Proteomes" id="UP000292082">
    <property type="component" value="Unassembled WGS sequence"/>
</dbReference>
<feature type="region of interest" description="Disordered" evidence="1">
    <location>
        <begin position="67"/>
        <end position="139"/>
    </location>
</feature>
<proteinExistence type="predicted"/>
<evidence type="ECO:0000313" key="3">
    <source>
        <dbReference type="EMBL" id="TBU65288.1"/>
    </source>
</evidence>
<name>A0A4V2K9U8_9APHY</name>
<gene>
    <name evidence="3" type="ORF">BD310DRAFT_1436</name>
    <name evidence="2" type="ORF">BD311DRAFT_860006</name>
</gene>
<dbReference type="EMBL" id="ML143386">
    <property type="protein sequence ID" value="TBU35448.1"/>
    <property type="molecule type" value="Genomic_DNA"/>
</dbReference>
<dbReference type="AlphaFoldDB" id="A0A4V2K9U8"/>
<evidence type="ECO:0000313" key="2">
    <source>
        <dbReference type="EMBL" id="TBU35448.1"/>
    </source>
</evidence>
<organism evidence="3 4">
    <name type="scientific">Dichomitus squalens</name>
    <dbReference type="NCBI Taxonomy" id="114155"/>
    <lineage>
        <taxon>Eukaryota</taxon>
        <taxon>Fungi</taxon>
        <taxon>Dikarya</taxon>
        <taxon>Basidiomycota</taxon>
        <taxon>Agaricomycotina</taxon>
        <taxon>Agaricomycetes</taxon>
        <taxon>Polyporales</taxon>
        <taxon>Polyporaceae</taxon>
        <taxon>Dichomitus</taxon>
    </lineage>
</organism>
<protein>
    <submittedName>
        <fullName evidence="3">Uncharacterized protein</fullName>
    </submittedName>
</protein>
<feature type="compositionally biased region" description="Basic and acidic residues" evidence="1">
    <location>
        <begin position="93"/>
        <end position="102"/>
    </location>
</feature>
<evidence type="ECO:0000256" key="1">
    <source>
        <dbReference type="SAM" id="MobiDB-lite"/>
    </source>
</evidence>
<sequence>MDVDQELARIQQAISELRASESQPQVLRSEPQPVHNDPVGNPPPARGLSRDEATELFIQQHVAEILAAMRQPSPRSRSVPRRDPDAILPDLVRPQHDPERRPTARPSDAQPSTGGSPDEDRASEDAPGADQATSSAGGSGFDHRAAFEALDFSGLATARYSMYERYFVIPGDPHEQRLAELEPYPYWMGRPRTVRNADGSESTLPGLNVLTEDPYVYPWEVL</sequence>